<dbReference type="GO" id="GO:0006612">
    <property type="term" value="P:protein targeting to membrane"/>
    <property type="evidence" value="ECO:0007669"/>
    <property type="project" value="TreeGrafter"/>
</dbReference>
<protein>
    <recommendedName>
        <fullName evidence="4">Ras modification protein ERF4</fullName>
    </recommendedName>
</protein>
<comment type="caution">
    <text evidence="8">The sequence shown here is derived from an EMBL/GenBank/DDBJ whole genome shotgun (WGS) entry which is preliminary data.</text>
</comment>
<comment type="subcellular location">
    <subcellularLocation>
        <location evidence="1">Endoplasmic reticulum membrane</location>
        <topology evidence="1">Peripheral membrane protein</topology>
    </subcellularLocation>
</comment>
<keyword evidence="6" id="KW-0472">Membrane</keyword>
<evidence type="ECO:0000313" key="8">
    <source>
        <dbReference type="EMBL" id="TPX59794.1"/>
    </source>
</evidence>
<gene>
    <name evidence="8" type="ORF">PhCBS80983_g02249</name>
</gene>
<dbReference type="GO" id="GO:0005789">
    <property type="term" value="C:endoplasmic reticulum membrane"/>
    <property type="evidence" value="ECO:0007669"/>
    <property type="project" value="UniProtKB-SubCell"/>
</dbReference>
<dbReference type="PANTHER" id="PTHR13254">
    <property type="entry name" value="GOLGI AUTOANTIGEN, GOLGIN SUBFAMILY A, 7"/>
    <property type="match status" value="1"/>
</dbReference>
<organism evidence="8 9">
    <name type="scientific">Powellomyces hirtus</name>
    <dbReference type="NCBI Taxonomy" id="109895"/>
    <lineage>
        <taxon>Eukaryota</taxon>
        <taxon>Fungi</taxon>
        <taxon>Fungi incertae sedis</taxon>
        <taxon>Chytridiomycota</taxon>
        <taxon>Chytridiomycota incertae sedis</taxon>
        <taxon>Chytridiomycetes</taxon>
        <taxon>Spizellomycetales</taxon>
        <taxon>Powellomycetaceae</taxon>
        <taxon>Powellomyces</taxon>
    </lineage>
</organism>
<evidence type="ECO:0000313" key="9">
    <source>
        <dbReference type="Proteomes" id="UP000318582"/>
    </source>
</evidence>
<keyword evidence="5" id="KW-0256">Endoplasmic reticulum</keyword>
<reference evidence="8 9" key="1">
    <citation type="journal article" date="2019" name="Sci. Rep.">
        <title>Comparative genomics of chytrid fungi reveal insights into the obligate biotrophic and pathogenic lifestyle of Synchytrium endobioticum.</title>
        <authorList>
            <person name="van de Vossenberg B.T.L.H."/>
            <person name="Warris S."/>
            <person name="Nguyen H.D.T."/>
            <person name="van Gent-Pelzer M.P.E."/>
            <person name="Joly D.L."/>
            <person name="van de Geest H.C."/>
            <person name="Bonants P.J.M."/>
            <person name="Smith D.S."/>
            <person name="Levesque C.A."/>
            <person name="van der Lee T.A.J."/>
        </authorList>
    </citation>
    <scope>NUCLEOTIDE SEQUENCE [LARGE SCALE GENOMIC DNA]</scope>
    <source>
        <strain evidence="8 9">CBS 809.83</strain>
    </source>
</reference>
<evidence type="ECO:0000256" key="1">
    <source>
        <dbReference type="ARBA" id="ARBA00004406"/>
    </source>
</evidence>
<dbReference type="Proteomes" id="UP000318582">
    <property type="component" value="Unassembled WGS sequence"/>
</dbReference>
<sequence length="151" mass="16616">MTPQEHPPTSSYHANGRLVVRINRNYNAPNTTQFVTVPPPELEGKIGALILKDTVGTINAILRDAGKVSARTIFGNLVSCLTCYTVDLCTSSKMELAMQRISTFVETENQTHYMPAGLEILDPRSTGLLHLYDSDRTSCCDQICEPSSIAR</sequence>
<accession>A0A507E7K3</accession>
<keyword evidence="9" id="KW-1185">Reference proteome</keyword>
<dbReference type="STRING" id="109895.A0A507E7K3"/>
<evidence type="ECO:0000256" key="2">
    <source>
        <dbReference type="ARBA" id="ARBA00007732"/>
    </source>
</evidence>
<evidence type="ECO:0000256" key="5">
    <source>
        <dbReference type="ARBA" id="ARBA00022824"/>
    </source>
</evidence>
<dbReference type="InterPro" id="IPR019383">
    <property type="entry name" value="Golgin_A_7/ERF4"/>
</dbReference>
<evidence type="ECO:0000259" key="7">
    <source>
        <dbReference type="Pfam" id="PF10256"/>
    </source>
</evidence>
<comment type="subunit">
    <text evidence="3">Interacts with ERF2.</text>
</comment>
<comment type="similarity">
    <text evidence="2">Belongs to the ERF4 family.</text>
</comment>
<name>A0A507E7K3_9FUNG</name>
<evidence type="ECO:0000256" key="3">
    <source>
        <dbReference type="ARBA" id="ARBA00011396"/>
    </source>
</evidence>
<evidence type="ECO:0000256" key="6">
    <source>
        <dbReference type="ARBA" id="ARBA00023136"/>
    </source>
</evidence>
<dbReference type="Pfam" id="PF10256">
    <property type="entry name" value="Erf4"/>
    <property type="match status" value="1"/>
</dbReference>
<dbReference type="GO" id="GO:0002178">
    <property type="term" value="C:palmitoyltransferase complex"/>
    <property type="evidence" value="ECO:0007669"/>
    <property type="project" value="TreeGrafter"/>
</dbReference>
<dbReference type="PANTHER" id="PTHR13254:SF0">
    <property type="entry name" value="GOLGIN SUBFAMILY A MEMBER 7_ERF4 DOMAIN-CONTAINING PROTEIN"/>
    <property type="match status" value="1"/>
</dbReference>
<proteinExistence type="inferred from homology"/>
<dbReference type="EMBL" id="QEAQ01000021">
    <property type="protein sequence ID" value="TPX59794.1"/>
    <property type="molecule type" value="Genomic_DNA"/>
</dbReference>
<dbReference type="InterPro" id="IPR051371">
    <property type="entry name" value="Ras_palmitoyltransferase"/>
</dbReference>
<evidence type="ECO:0000256" key="4">
    <source>
        <dbReference type="ARBA" id="ARBA00018463"/>
    </source>
</evidence>
<dbReference type="AlphaFoldDB" id="A0A507E7K3"/>
<feature type="domain" description="Golgin subfamily A member 7/ERF4" evidence="7">
    <location>
        <begin position="19"/>
        <end position="131"/>
    </location>
</feature>